<dbReference type="RefSeq" id="XP_046015227.1">
    <property type="nucleotide sequence ID" value="XM_046153192.1"/>
</dbReference>
<comment type="caution">
    <text evidence="1">The sequence shown here is derived from an EMBL/GenBank/DDBJ whole genome shotgun (WGS) entry which is preliminary data.</text>
</comment>
<reference evidence="1" key="1">
    <citation type="journal article" date="2021" name="Nat. Commun.">
        <title>Genetic determinants of endophytism in the Arabidopsis root mycobiome.</title>
        <authorList>
            <person name="Mesny F."/>
            <person name="Miyauchi S."/>
            <person name="Thiergart T."/>
            <person name="Pickel B."/>
            <person name="Atanasova L."/>
            <person name="Karlsson M."/>
            <person name="Huettel B."/>
            <person name="Barry K.W."/>
            <person name="Haridas S."/>
            <person name="Chen C."/>
            <person name="Bauer D."/>
            <person name="Andreopoulos W."/>
            <person name="Pangilinan J."/>
            <person name="LaButti K."/>
            <person name="Riley R."/>
            <person name="Lipzen A."/>
            <person name="Clum A."/>
            <person name="Drula E."/>
            <person name="Henrissat B."/>
            <person name="Kohler A."/>
            <person name="Grigoriev I.V."/>
            <person name="Martin F.M."/>
            <person name="Hacquard S."/>
        </authorList>
    </citation>
    <scope>NUCLEOTIDE SEQUENCE</scope>
    <source>
        <strain evidence="1">MPI-CAGE-CH-0230</strain>
    </source>
</reference>
<protein>
    <submittedName>
        <fullName evidence="1">Uncharacterized protein</fullName>
    </submittedName>
</protein>
<evidence type="ECO:0000313" key="1">
    <source>
        <dbReference type="EMBL" id="KAH7035134.1"/>
    </source>
</evidence>
<keyword evidence="2" id="KW-1185">Reference proteome</keyword>
<dbReference type="AlphaFoldDB" id="A0A9P8Y8W5"/>
<name>A0A9P8Y8W5_9PEZI</name>
<proteinExistence type="predicted"/>
<dbReference type="GeneID" id="70182738"/>
<sequence length="55" mass="5773">MAPSTIIVAKTSGTLEHAVFLKVCICACAVLARVGTMSISAHFHNVALPLHVSRV</sequence>
<accession>A0A9P8Y8W5</accession>
<dbReference type="Proteomes" id="UP000756346">
    <property type="component" value="Unassembled WGS sequence"/>
</dbReference>
<organism evidence="1 2">
    <name type="scientific">Microdochium trichocladiopsis</name>
    <dbReference type="NCBI Taxonomy" id="1682393"/>
    <lineage>
        <taxon>Eukaryota</taxon>
        <taxon>Fungi</taxon>
        <taxon>Dikarya</taxon>
        <taxon>Ascomycota</taxon>
        <taxon>Pezizomycotina</taxon>
        <taxon>Sordariomycetes</taxon>
        <taxon>Xylariomycetidae</taxon>
        <taxon>Xylariales</taxon>
        <taxon>Microdochiaceae</taxon>
        <taxon>Microdochium</taxon>
    </lineage>
</organism>
<gene>
    <name evidence="1" type="ORF">B0I36DRAFT_317707</name>
</gene>
<dbReference type="EMBL" id="JAGTJQ010000003">
    <property type="protein sequence ID" value="KAH7035134.1"/>
    <property type="molecule type" value="Genomic_DNA"/>
</dbReference>
<evidence type="ECO:0000313" key="2">
    <source>
        <dbReference type="Proteomes" id="UP000756346"/>
    </source>
</evidence>